<dbReference type="AlphaFoldDB" id="A0A0X3P2W8"/>
<dbReference type="EMBL" id="GEEE01011727">
    <property type="protein sequence ID" value="JAP51498.1"/>
    <property type="molecule type" value="Transcribed_RNA"/>
</dbReference>
<dbReference type="PANTHER" id="PTHR33053">
    <property type="entry name" value="PROTEIN, PUTATIVE-RELATED"/>
    <property type="match status" value="1"/>
</dbReference>
<reference evidence="2" key="1">
    <citation type="submission" date="2016-01" db="EMBL/GenBank/DDBJ databases">
        <title>Reference transcriptome for the parasite Schistocephalus solidus: insights into the molecular evolution of parasitism.</title>
        <authorList>
            <person name="Hebert F.O."/>
            <person name="Grambauer S."/>
            <person name="Barber I."/>
            <person name="Landry C.R."/>
            <person name="Aubin-Horth N."/>
        </authorList>
    </citation>
    <scope>NUCLEOTIDE SEQUENCE</scope>
</reference>
<name>A0A0X3P2W8_SCHSO</name>
<feature type="region of interest" description="Disordered" evidence="1">
    <location>
        <begin position="66"/>
        <end position="100"/>
    </location>
</feature>
<evidence type="ECO:0000313" key="2">
    <source>
        <dbReference type="EMBL" id="JAP45740.1"/>
    </source>
</evidence>
<organism evidence="2">
    <name type="scientific">Schistocephalus solidus</name>
    <name type="common">Tapeworm</name>
    <dbReference type="NCBI Taxonomy" id="70667"/>
    <lineage>
        <taxon>Eukaryota</taxon>
        <taxon>Metazoa</taxon>
        <taxon>Spiralia</taxon>
        <taxon>Lophotrochozoa</taxon>
        <taxon>Platyhelminthes</taxon>
        <taxon>Cestoda</taxon>
        <taxon>Eucestoda</taxon>
        <taxon>Diphyllobothriidea</taxon>
        <taxon>Diphyllobothriidae</taxon>
        <taxon>Schistocephalus</taxon>
    </lineage>
</organism>
<sequence>MFRQPSKSTIKRHVARDVAEICREVTEEVERYILKRKRVKINEECTSAPSSYQNCMDVPLETDESSLWSSAVEPTDDSEEYSDSSSEEEESSTESCTSSQTSIRDRVREWAIESNIAHSHLRTVLEIFKSLVPDMPTDPRTLLRASYSFTVVTMGSGEYVHIGLGSQLKRLLENRCILEGENEIVVNLAIDGLPVYRKTKLEFWPILAMVIRPFISAVFPVAIYCGNGKPNDVVAFCKQTVDEINELQFNGISLGSSDKSVIVRVAAVICDAPARSFVKQISSNRKQTHWTKQSLQQKLCLPGLLNAQVRPFFNMWFECKRLVTILRANGLHRDPACHT</sequence>
<dbReference type="EMBL" id="GEEE01017485">
    <property type="protein sequence ID" value="JAP45740.1"/>
    <property type="molecule type" value="Transcribed_RNA"/>
</dbReference>
<protein>
    <submittedName>
        <fullName evidence="2">Uncharacterized protein</fullName>
    </submittedName>
</protein>
<dbReference type="PANTHER" id="PTHR33053:SF9">
    <property type="entry name" value="AGAP000105-PA"/>
    <property type="match status" value="1"/>
</dbReference>
<proteinExistence type="predicted"/>
<evidence type="ECO:0000256" key="1">
    <source>
        <dbReference type="SAM" id="MobiDB-lite"/>
    </source>
</evidence>
<feature type="compositionally biased region" description="Acidic residues" evidence="1">
    <location>
        <begin position="74"/>
        <end position="92"/>
    </location>
</feature>
<accession>A0A0X3P2W8</accession>
<gene>
    <name evidence="2" type="ORF">TR88055</name>
</gene>